<evidence type="ECO:0000256" key="2">
    <source>
        <dbReference type="SAM" id="Phobius"/>
    </source>
</evidence>
<dbReference type="RefSeq" id="WP_028391849.1">
    <property type="nucleotide sequence ID" value="NZ_JACJHX010000002.1"/>
</dbReference>
<keyword evidence="2" id="KW-0472">Membrane</keyword>
<keyword evidence="2" id="KW-0812">Transmembrane</keyword>
<accession>A0ABR6CKD3</accession>
<keyword evidence="4" id="KW-1185">Reference proteome</keyword>
<gene>
    <name evidence="3" type="ORF">HNP81_000763</name>
</gene>
<dbReference type="EMBL" id="JACJHX010000002">
    <property type="protein sequence ID" value="MBA9025480.1"/>
    <property type="molecule type" value="Genomic_DNA"/>
</dbReference>
<evidence type="ECO:0000313" key="3">
    <source>
        <dbReference type="EMBL" id="MBA9025480.1"/>
    </source>
</evidence>
<keyword evidence="2" id="KW-1133">Transmembrane helix</keyword>
<evidence type="ECO:0000256" key="1">
    <source>
        <dbReference type="SAM" id="MobiDB-lite"/>
    </source>
</evidence>
<organism evidence="3 4">
    <name type="scientific">Peribacillus huizhouensis</name>
    <dbReference type="NCBI Taxonomy" id="1501239"/>
    <lineage>
        <taxon>Bacteria</taxon>
        <taxon>Bacillati</taxon>
        <taxon>Bacillota</taxon>
        <taxon>Bacilli</taxon>
        <taxon>Bacillales</taxon>
        <taxon>Bacillaceae</taxon>
        <taxon>Peribacillus</taxon>
    </lineage>
</organism>
<proteinExistence type="predicted"/>
<feature type="transmembrane region" description="Helical" evidence="2">
    <location>
        <begin position="6"/>
        <end position="27"/>
    </location>
</feature>
<dbReference type="Proteomes" id="UP000626697">
    <property type="component" value="Unassembled WGS sequence"/>
</dbReference>
<feature type="compositionally biased region" description="Polar residues" evidence="1">
    <location>
        <begin position="38"/>
        <end position="47"/>
    </location>
</feature>
<feature type="compositionally biased region" description="Basic and acidic residues" evidence="1">
    <location>
        <begin position="50"/>
        <end position="62"/>
    </location>
</feature>
<name>A0ABR6CKD3_9BACI</name>
<sequence>MESLFDWIFGNIWVIAIIFGIISSMFSKKKATQRDPKSTGTPTTPINQKPVREQNLPKHDQSKTIRQFYEEAKKAMEPSRPDTLEIETDTKPNAEVWLKEQELKQQEAERKRQIQLKEDLAVRKEISDDSSPVYQTNFTISQQKVLDGIIMAEVLGPPRAKNRRRLGRRK</sequence>
<reference evidence="3 4" key="1">
    <citation type="submission" date="2020-08" db="EMBL/GenBank/DDBJ databases">
        <title>Genomic Encyclopedia of Type Strains, Phase IV (KMG-IV): sequencing the most valuable type-strain genomes for metagenomic binning, comparative biology and taxonomic classification.</title>
        <authorList>
            <person name="Goeker M."/>
        </authorList>
    </citation>
    <scope>NUCLEOTIDE SEQUENCE [LARGE SCALE GENOMIC DNA]</scope>
    <source>
        <strain evidence="3 4">DSM 105481</strain>
    </source>
</reference>
<feature type="region of interest" description="Disordered" evidence="1">
    <location>
        <begin position="31"/>
        <end position="62"/>
    </location>
</feature>
<comment type="caution">
    <text evidence="3">The sequence shown here is derived from an EMBL/GenBank/DDBJ whole genome shotgun (WGS) entry which is preliminary data.</text>
</comment>
<protein>
    <submittedName>
        <fullName evidence="3">Uncharacterized protein</fullName>
    </submittedName>
</protein>
<evidence type="ECO:0000313" key="4">
    <source>
        <dbReference type="Proteomes" id="UP000626697"/>
    </source>
</evidence>